<dbReference type="AlphaFoldDB" id="A0A2K1L9C6"/>
<reference evidence="7 9" key="2">
    <citation type="journal article" date="2018" name="Plant J.">
        <title>The Physcomitrella patens chromosome-scale assembly reveals moss genome structure and evolution.</title>
        <authorList>
            <person name="Lang D."/>
            <person name="Ullrich K.K."/>
            <person name="Murat F."/>
            <person name="Fuchs J."/>
            <person name="Jenkins J."/>
            <person name="Haas F.B."/>
            <person name="Piednoel M."/>
            <person name="Gundlach H."/>
            <person name="Van Bel M."/>
            <person name="Meyberg R."/>
            <person name="Vives C."/>
            <person name="Morata J."/>
            <person name="Symeonidi A."/>
            <person name="Hiss M."/>
            <person name="Muchero W."/>
            <person name="Kamisugi Y."/>
            <person name="Saleh O."/>
            <person name="Blanc G."/>
            <person name="Decker E.L."/>
            <person name="van Gessel N."/>
            <person name="Grimwood J."/>
            <person name="Hayes R.D."/>
            <person name="Graham S.W."/>
            <person name="Gunter L.E."/>
            <person name="McDaniel S.F."/>
            <person name="Hoernstein S.N.W."/>
            <person name="Larsson A."/>
            <person name="Li F.W."/>
            <person name="Perroud P.F."/>
            <person name="Phillips J."/>
            <person name="Ranjan P."/>
            <person name="Rokshar D.S."/>
            <person name="Rothfels C.J."/>
            <person name="Schneider L."/>
            <person name="Shu S."/>
            <person name="Stevenson D.W."/>
            <person name="Thummler F."/>
            <person name="Tillich M."/>
            <person name="Villarreal Aguilar J.C."/>
            <person name="Widiez T."/>
            <person name="Wong G.K."/>
            <person name="Wymore A."/>
            <person name="Zhang Y."/>
            <person name="Zimmer A.D."/>
            <person name="Quatrano R.S."/>
            <person name="Mayer K.F.X."/>
            <person name="Goodstein D."/>
            <person name="Casacuberta J.M."/>
            <person name="Vandepoele K."/>
            <person name="Reski R."/>
            <person name="Cuming A.C."/>
            <person name="Tuskan G.A."/>
            <person name="Maumus F."/>
            <person name="Salse J."/>
            <person name="Schmutz J."/>
            <person name="Rensing S.A."/>
        </authorList>
    </citation>
    <scope>NUCLEOTIDE SEQUENCE [LARGE SCALE GENOMIC DNA]</scope>
    <source>
        <strain evidence="8 9">cv. Gransden 2004</strain>
    </source>
</reference>
<dbReference type="PRINTS" id="PR00385">
    <property type="entry name" value="P450"/>
</dbReference>
<keyword evidence="4 5" id="KW-0408">Iron</keyword>
<dbReference type="GO" id="GO:0004497">
    <property type="term" value="F:monooxygenase activity"/>
    <property type="evidence" value="ECO:0007669"/>
    <property type="project" value="InterPro"/>
</dbReference>
<keyword evidence="6" id="KW-0812">Transmembrane</keyword>
<keyword evidence="5" id="KW-0349">Heme</keyword>
<protein>
    <recommendedName>
        <fullName evidence="10">Cytochrome P450</fullName>
    </recommendedName>
</protein>
<keyword evidence="6" id="KW-0472">Membrane</keyword>
<evidence type="ECO:0000256" key="3">
    <source>
        <dbReference type="ARBA" id="ARBA00023002"/>
    </source>
</evidence>
<name>A0A2K1L9C6_PHYPA</name>
<keyword evidence="2 5" id="KW-0479">Metal-binding</keyword>
<feature type="binding site" description="axial binding residue" evidence="5">
    <location>
        <position position="514"/>
    </location>
    <ligand>
        <name>heme</name>
        <dbReference type="ChEBI" id="CHEBI:30413"/>
    </ligand>
    <ligandPart>
        <name>Fe</name>
        <dbReference type="ChEBI" id="CHEBI:18248"/>
    </ligandPart>
</feature>
<dbReference type="InterPro" id="IPR001128">
    <property type="entry name" value="Cyt_P450"/>
</dbReference>
<dbReference type="InterPro" id="IPR036396">
    <property type="entry name" value="Cyt_P450_sf"/>
</dbReference>
<dbReference type="GO" id="GO:0016705">
    <property type="term" value="F:oxidoreductase activity, acting on paired donors, with incorporation or reduction of molecular oxygen"/>
    <property type="evidence" value="ECO:0007669"/>
    <property type="project" value="InterPro"/>
</dbReference>
<dbReference type="EnsemblPlants" id="Pp3c1_23370V3.1">
    <property type="protein sequence ID" value="PAC:32969748.CDS.1"/>
    <property type="gene ID" value="Pp3c1_23370"/>
</dbReference>
<dbReference type="GO" id="GO:0020037">
    <property type="term" value="F:heme binding"/>
    <property type="evidence" value="ECO:0007669"/>
    <property type="project" value="InterPro"/>
</dbReference>
<evidence type="ECO:0000313" key="9">
    <source>
        <dbReference type="Proteomes" id="UP000006727"/>
    </source>
</evidence>
<evidence type="ECO:0000256" key="5">
    <source>
        <dbReference type="PIRSR" id="PIRSR602401-1"/>
    </source>
</evidence>
<evidence type="ECO:0000256" key="4">
    <source>
        <dbReference type="ARBA" id="ARBA00023004"/>
    </source>
</evidence>
<evidence type="ECO:0000256" key="2">
    <source>
        <dbReference type="ARBA" id="ARBA00022723"/>
    </source>
</evidence>
<dbReference type="InterPro" id="IPR002401">
    <property type="entry name" value="Cyt_P450_E_grp-I"/>
</dbReference>
<dbReference type="GeneID" id="112284819"/>
<dbReference type="Proteomes" id="UP000006727">
    <property type="component" value="Chromosome 1"/>
</dbReference>
<keyword evidence="3" id="KW-0560">Oxidoreductase</keyword>
<evidence type="ECO:0000256" key="1">
    <source>
        <dbReference type="ARBA" id="ARBA00010617"/>
    </source>
</evidence>
<comment type="cofactor">
    <cofactor evidence="5">
        <name>heme</name>
        <dbReference type="ChEBI" id="CHEBI:30413"/>
    </cofactor>
</comment>
<dbReference type="EMBL" id="ABEU02000001">
    <property type="protein sequence ID" value="PNR62639.1"/>
    <property type="molecule type" value="Genomic_DNA"/>
</dbReference>
<feature type="transmembrane region" description="Helical" evidence="6">
    <location>
        <begin position="29"/>
        <end position="49"/>
    </location>
</feature>
<evidence type="ECO:0000313" key="7">
    <source>
        <dbReference type="EMBL" id="PNR62639.1"/>
    </source>
</evidence>
<dbReference type="PaxDb" id="3218-PP1S59_224V6.1"/>
<evidence type="ECO:0008006" key="10">
    <source>
        <dbReference type="Google" id="ProtNLM"/>
    </source>
</evidence>
<evidence type="ECO:0000256" key="6">
    <source>
        <dbReference type="SAM" id="Phobius"/>
    </source>
</evidence>
<dbReference type="Gene3D" id="1.10.630.10">
    <property type="entry name" value="Cytochrome P450"/>
    <property type="match status" value="1"/>
</dbReference>
<dbReference type="OrthoDB" id="1470350at2759"/>
<proteinExistence type="inferred from homology"/>
<dbReference type="RefSeq" id="XP_024380866.1">
    <property type="nucleotide sequence ID" value="XM_024525098.2"/>
</dbReference>
<dbReference type="STRING" id="3218.A0A2K1L9C6"/>
<dbReference type="EnsemblPlants" id="Pp3c1_23370V3.2">
    <property type="protein sequence ID" value="PAC:32969749.CDS.1"/>
    <property type="gene ID" value="Pp3c1_23370"/>
</dbReference>
<keyword evidence="9" id="KW-1185">Reference proteome</keyword>
<reference evidence="8" key="3">
    <citation type="submission" date="2020-12" db="UniProtKB">
        <authorList>
            <consortium name="EnsemblPlants"/>
        </authorList>
    </citation>
    <scope>IDENTIFICATION</scope>
</reference>
<evidence type="ECO:0000313" key="8">
    <source>
        <dbReference type="EnsemblPlants" id="PAC:32969748.CDS.1"/>
    </source>
</evidence>
<sequence length="569" mass="65212">MSYPNYMSPEMGRFEKWALLLREESEEHTLAFVATILFVAVNALIFIWWHHPLYGKNIGPRVYPFVGSLPSAIQHAHRLLDFSVETLRKSPTLTIRYVQSGYTAYSTANVENVEYVLKTKFDNFVKGERMGDVLFDLLGRGIFNADGNLWKLQRKLASHEFSSRSLREFGVECVQKELQNRLVPVLSQFSENGNVVDLQDLLMRFSFDNICQLGFGVDPNCLEPSLPPVKFAEAFDKANECTLLRFRTFPIMLRLYKFFNIGIERGLKESMAVVHNFAQEVIEARRKEFNENHGDIGHARQDLLSRFMLFTDSSNSEVLVQSDLERKCISDLNLDASDAKEKQKASDIFLRDMVISFVLAGRDTTSLGLSWFFYALGHNPHVEAKIYDEIKEQLQLQAQEDDSLPSSRPPGQLFTFEQLKKLHYLHAALHESLRLFPPVPWDSKHAVRDDVLPDGTVILKGERVTFNIYAMARMEANWGPDCNEFKPERWLKDGVFVPESPFKFATFQAGPRICLGKEMALIQMKLVASSLVYCFKFTLLEDPPRTCLSFVFKMLNGFPVIVHKRAVST</sequence>
<gene>
    <name evidence="8" type="primary">LOC112284819</name>
    <name evidence="7" type="ORF">PHYPA_001063</name>
</gene>
<dbReference type="PRINTS" id="PR00463">
    <property type="entry name" value="EP450I"/>
</dbReference>
<dbReference type="GO" id="GO:0005506">
    <property type="term" value="F:iron ion binding"/>
    <property type="evidence" value="ECO:0007669"/>
    <property type="project" value="InterPro"/>
</dbReference>
<accession>A0A2K1L9C6</accession>
<dbReference type="PANTHER" id="PTHR24296">
    <property type="entry name" value="CYTOCHROME P450"/>
    <property type="match status" value="1"/>
</dbReference>
<dbReference type="Gramene" id="Pp3c1_23370V3.1">
    <property type="protein sequence ID" value="PAC:32969748.CDS.1"/>
    <property type="gene ID" value="Pp3c1_23370"/>
</dbReference>
<dbReference type="SUPFAM" id="SSF48264">
    <property type="entry name" value="Cytochrome P450"/>
    <property type="match status" value="1"/>
</dbReference>
<dbReference type="Pfam" id="PF00067">
    <property type="entry name" value="p450"/>
    <property type="match status" value="1"/>
</dbReference>
<comment type="similarity">
    <text evidence="1">Belongs to the cytochrome P450 family.</text>
</comment>
<keyword evidence="6" id="KW-1133">Transmembrane helix</keyword>
<dbReference type="Gramene" id="Pp3c1_23370V3.2">
    <property type="protein sequence ID" value="PAC:32969749.CDS.1"/>
    <property type="gene ID" value="Pp3c1_23370"/>
</dbReference>
<organism evidence="7">
    <name type="scientific">Physcomitrium patens</name>
    <name type="common">Spreading-leaved earth moss</name>
    <name type="synonym">Physcomitrella patens</name>
    <dbReference type="NCBI Taxonomy" id="3218"/>
    <lineage>
        <taxon>Eukaryota</taxon>
        <taxon>Viridiplantae</taxon>
        <taxon>Streptophyta</taxon>
        <taxon>Embryophyta</taxon>
        <taxon>Bryophyta</taxon>
        <taxon>Bryophytina</taxon>
        <taxon>Bryopsida</taxon>
        <taxon>Funariidae</taxon>
        <taxon>Funariales</taxon>
        <taxon>Funariaceae</taxon>
        <taxon>Physcomitrium</taxon>
    </lineage>
</organism>
<dbReference type="CDD" id="cd11064">
    <property type="entry name" value="CYP86A"/>
    <property type="match status" value="1"/>
</dbReference>
<reference evidence="7 9" key="1">
    <citation type="journal article" date="2008" name="Science">
        <title>The Physcomitrella genome reveals evolutionary insights into the conquest of land by plants.</title>
        <authorList>
            <person name="Rensing S."/>
            <person name="Lang D."/>
            <person name="Zimmer A."/>
            <person name="Terry A."/>
            <person name="Salamov A."/>
            <person name="Shapiro H."/>
            <person name="Nishiyama T."/>
            <person name="Perroud P.-F."/>
            <person name="Lindquist E."/>
            <person name="Kamisugi Y."/>
            <person name="Tanahashi T."/>
            <person name="Sakakibara K."/>
            <person name="Fujita T."/>
            <person name="Oishi K."/>
            <person name="Shin-I T."/>
            <person name="Kuroki Y."/>
            <person name="Toyoda A."/>
            <person name="Suzuki Y."/>
            <person name="Hashimoto A."/>
            <person name="Yamaguchi K."/>
            <person name="Sugano A."/>
            <person name="Kohara Y."/>
            <person name="Fujiyama A."/>
            <person name="Anterola A."/>
            <person name="Aoki S."/>
            <person name="Ashton N."/>
            <person name="Barbazuk W.B."/>
            <person name="Barker E."/>
            <person name="Bennetzen J."/>
            <person name="Bezanilla M."/>
            <person name="Blankenship R."/>
            <person name="Cho S.H."/>
            <person name="Dutcher S."/>
            <person name="Estelle M."/>
            <person name="Fawcett J.A."/>
            <person name="Gundlach H."/>
            <person name="Hanada K."/>
            <person name="Heyl A."/>
            <person name="Hicks K.A."/>
            <person name="Hugh J."/>
            <person name="Lohr M."/>
            <person name="Mayer K."/>
            <person name="Melkozernov A."/>
            <person name="Murata T."/>
            <person name="Nelson D."/>
            <person name="Pils B."/>
            <person name="Prigge M."/>
            <person name="Reiss B."/>
            <person name="Renner T."/>
            <person name="Rombauts S."/>
            <person name="Rushton P."/>
            <person name="Sanderfoot A."/>
            <person name="Schween G."/>
            <person name="Shiu S.-H."/>
            <person name="Stueber K."/>
            <person name="Theodoulou F.L."/>
            <person name="Tu H."/>
            <person name="Van de Peer Y."/>
            <person name="Verrier P.J."/>
            <person name="Waters E."/>
            <person name="Wood A."/>
            <person name="Yang L."/>
            <person name="Cove D."/>
            <person name="Cuming A."/>
            <person name="Hasebe M."/>
            <person name="Lucas S."/>
            <person name="Mishler D.B."/>
            <person name="Reski R."/>
            <person name="Grigoriev I."/>
            <person name="Quatrano R.S."/>
            <person name="Boore J.L."/>
        </authorList>
    </citation>
    <scope>NUCLEOTIDE SEQUENCE [LARGE SCALE GENOMIC DNA]</scope>
    <source>
        <strain evidence="8 9">cv. Gransden 2004</strain>
    </source>
</reference>